<dbReference type="GO" id="GO:0048038">
    <property type="term" value="F:quinone binding"/>
    <property type="evidence" value="ECO:0007669"/>
    <property type="project" value="TreeGrafter"/>
</dbReference>
<organism evidence="4 5">
    <name type="scientific">Anaerocolumna aminovalerica</name>
    <dbReference type="NCBI Taxonomy" id="1527"/>
    <lineage>
        <taxon>Bacteria</taxon>
        <taxon>Bacillati</taxon>
        <taxon>Bacillota</taxon>
        <taxon>Clostridia</taxon>
        <taxon>Lachnospirales</taxon>
        <taxon>Lachnospiraceae</taxon>
        <taxon>Anaerocolumna</taxon>
    </lineage>
</organism>
<dbReference type="Pfam" id="PF00106">
    <property type="entry name" value="adh_short"/>
    <property type="match status" value="1"/>
</dbReference>
<dbReference type="PROSITE" id="PS00061">
    <property type="entry name" value="ADH_SHORT"/>
    <property type="match status" value="1"/>
</dbReference>
<dbReference type="InterPro" id="IPR002347">
    <property type="entry name" value="SDR_fam"/>
</dbReference>
<evidence type="ECO:0000313" key="5">
    <source>
        <dbReference type="Proteomes" id="UP000198806"/>
    </source>
</evidence>
<comment type="similarity">
    <text evidence="1 3">Belongs to the short-chain dehydrogenases/reductases (SDR) family.</text>
</comment>
<dbReference type="AlphaFoldDB" id="A0A1I5CQ19"/>
<proteinExistence type="inferred from homology"/>
<dbReference type="PANTHER" id="PTHR42760:SF133">
    <property type="entry name" value="3-OXOACYL-[ACYL-CARRIER-PROTEIN] REDUCTASE"/>
    <property type="match status" value="1"/>
</dbReference>
<dbReference type="Gene3D" id="3.40.50.720">
    <property type="entry name" value="NAD(P)-binding Rossmann-like Domain"/>
    <property type="match status" value="1"/>
</dbReference>
<dbReference type="GO" id="GO:0006633">
    <property type="term" value="P:fatty acid biosynthetic process"/>
    <property type="evidence" value="ECO:0007669"/>
    <property type="project" value="TreeGrafter"/>
</dbReference>
<dbReference type="InterPro" id="IPR020904">
    <property type="entry name" value="Sc_DH/Rdtase_CS"/>
</dbReference>
<gene>
    <name evidence="4" type="ORF">SAMN04489757_103197</name>
</gene>
<evidence type="ECO:0000256" key="2">
    <source>
        <dbReference type="ARBA" id="ARBA00023002"/>
    </source>
</evidence>
<dbReference type="STRING" id="1527.SAMN04489757_103197"/>
<dbReference type="PANTHER" id="PTHR42760">
    <property type="entry name" value="SHORT-CHAIN DEHYDROGENASES/REDUCTASES FAMILY MEMBER"/>
    <property type="match status" value="1"/>
</dbReference>
<name>A0A1I5CQ19_9FIRM</name>
<evidence type="ECO:0000256" key="1">
    <source>
        <dbReference type="ARBA" id="ARBA00006484"/>
    </source>
</evidence>
<dbReference type="PRINTS" id="PR00080">
    <property type="entry name" value="SDRFAMILY"/>
</dbReference>
<reference evidence="4 5" key="1">
    <citation type="submission" date="2016-10" db="EMBL/GenBank/DDBJ databases">
        <authorList>
            <person name="de Groot N.N."/>
        </authorList>
    </citation>
    <scope>NUCLEOTIDE SEQUENCE [LARGE SCALE GENOMIC DNA]</scope>
    <source>
        <strain evidence="4 5">DSM 1283</strain>
    </source>
</reference>
<keyword evidence="5" id="KW-1185">Reference proteome</keyword>
<evidence type="ECO:0000256" key="3">
    <source>
        <dbReference type="RuleBase" id="RU000363"/>
    </source>
</evidence>
<dbReference type="SUPFAM" id="SSF51735">
    <property type="entry name" value="NAD(P)-binding Rossmann-fold domains"/>
    <property type="match status" value="1"/>
</dbReference>
<dbReference type="Proteomes" id="UP000198806">
    <property type="component" value="Unassembled WGS sequence"/>
</dbReference>
<protein>
    <submittedName>
        <fullName evidence="4">Gluconate 5-dehydrogenase</fullName>
    </submittedName>
</protein>
<dbReference type="GO" id="GO:0016616">
    <property type="term" value="F:oxidoreductase activity, acting on the CH-OH group of donors, NAD or NADP as acceptor"/>
    <property type="evidence" value="ECO:0007669"/>
    <property type="project" value="TreeGrafter"/>
</dbReference>
<dbReference type="OrthoDB" id="9803333at2"/>
<keyword evidence="2" id="KW-0560">Oxidoreductase</keyword>
<evidence type="ECO:0000313" key="4">
    <source>
        <dbReference type="EMBL" id="SFN88956.1"/>
    </source>
</evidence>
<dbReference type="RefSeq" id="WP_091684310.1">
    <property type="nucleotide sequence ID" value="NZ_BAABFM010000006.1"/>
</dbReference>
<sequence>MENLFDLTGKVAVVTGASSGLGADAALAYAKAGADVALLARRIEKLKKVKAEIEKTGRKVVAVGCDVTNEESVKTAMQTVLDTFGHIDILLNNAGVAVRGGVDSMSVEDWDKSFDTNVKGIFLASKYVLPQMKERGYGKIINIASVNAVVADKFDVFIRHSYNSSKAAVVGLTRGMAASYARYGITVNAVGPALFESEMTSETLFKSEEFLNKYNTLNPAGRPGRKGELNGTILYLSSDSSSYVQGQFIIVDGGGALV</sequence>
<accession>A0A1I5CQ19</accession>
<dbReference type="PRINTS" id="PR00081">
    <property type="entry name" value="GDHRDH"/>
</dbReference>
<dbReference type="EMBL" id="FOWD01000003">
    <property type="protein sequence ID" value="SFN88956.1"/>
    <property type="molecule type" value="Genomic_DNA"/>
</dbReference>
<dbReference type="InterPro" id="IPR036291">
    <property type="entry name" value="NAD(P)-bd_dom_sf"/>
</dbReference>
<dbReference type="FunFam" id="3.40.50.720:FF:000084">
    <property type="entry name" value="Short-chain dehydrogenase reductase"/>
    <property type="match status" value="1"/>
</dbReference>
<dbReference type="GO" id="GO:0008206">
    <property type="term" value="P:bile acid metabolic process"/>
    <property type="evidence" value="ECO:0007669"/>
    <property type="project" value="UniProtKB-ARBA"/>
</dbReference>